<evidence type="ECO:0000256" key="2">
    <source>
        <dbReference type="SAM" id="Phobius"/>
    </source>
</evidence>
<evidence type="ECO:0000256" key="1">
    <source>
        <dbReference type="SAM" id="MobiDB-lite"/>
    </source>
</evidence>
<organism evidence="3 4">
    <name type="scientific">Candidatus Brennerbacteria bacterium RIFOXYD1_FULL_41_16</name>
    <dbReference type="NCBI Taxonomy" id="1797529"/>
    <lineage>
        <taxon>Bacteria</taxon>
        <taxon>Candidatus Brenneribacteriota</taxon>
    </lineage>
</organism>
<dbReference type="EMBL" id="MHHY01000006">
    <property type="protein sequence ID" value="OGY40698.1"/>
    <property type="molecule type" value="Genomic_DNA"/>
</dbReference>
<keyword evidence="2" id="KW-0472">Membrane</keyword>
<gene>
    <name evidence="3" type="ORF">A2570_01015</name>
</gene>
<comment type="caution">
    <text evidence="3">The sequence shown here is derived from an EMBL/GenBank/DDBJ whole genome shotgun (WGS) entry which is preliminary data.</text>
</comment>
<keyword evidence="2" id="KW-1133">Transmembrane helix</keyword>
<keyword evidence="2" id="KW-0812">Transmembrane</keyword>
<feature type="transmembrane region" description="Helical" evidence="2">
    <location>
        <begin position="110"/>
        <end position="132"/>
    </location>
</feature>
<dbReference type="AlphaFoldDB" id="A0A1G1XL19"/>
<feature type="compositionally biased region" description="Polar residues" evidence="1">
    <location>
        <begin position="75"/>
        <end position="91"/>
    </location>
</feature>
<feature type="region of interest" description="Disordered" evidence="1">
    <location>
        <begin position="75"/>
        <end position="101"/>
    </location>
</feature>
<dbReference type="STRING" id="1797529.A2570_01015"/>
<proteinExistence type="predicted"/>
<sequence length="346" mass="38440">MAEINEYFPNVKIRTLKSDLESLKQSGGSFIQQKEIKIERENFLFKAQKQESVIAPPALEIRSVASPSGIEALTPQQQKVGSIKQSIQNRPDNPADIKETDSQDAVNPKLLWGLGGGLILIIGLSIGFWLIYPNINKPLANLPTPSPAKTESPSPSPSPEAPILALKTPLEKFPIILNSLDVEELTQKLRSNVLMPQTIGTLISFEPKLGVGEYLSGENLIKILSPNSLSSLKSTIGKEYLLLGYWETGNKPNLSLVFTIKQESLETAKSIVRSWETANMEEYFPVIFLPQPPEKRKTETFRGVKISNVDARMIIINQQKFIYTIVADKLIISSSEKAFEIIVKNI</sequence>
<accession>A0A1G1XL19</accession>
<evidence type="ECO:0000313" key="4">
    <source>
        <dbReference type="Proteomes" id="UP000178570"/>
    </source>
</evidence>
<dbReference type="Proteomes" id="UP000178570">
    <property type="component" value="Unassembled WGS sequence"/>
</dbReference>
<evidence type="ECO:0000313" key="3">
    <source>
        <dbReference type="EMBL" id="OGY40698.1"/>
    </source>
</evidence>
<name>A0A1G1XL19_9BACT</name>
<reference evidence="3 4" key="1">
    <citation type="journal article" date="2016" name="Nat. Commun.">
        <title>Thousands of microbial genomes shed light on interconnected biogeochemical processes in an aquifer system.</title>
        <authorList>
            <person name="Anantharaman K."/>
            <person name="Brown C.T."/>
            <person name="Hug L.A."/>
            <person name="Sharon I."/>
            <person name="Castelle C.J."/>
            <person name="Probst A.J."/>
            <person name="Thomas B.C."/>
            <person name="Singh A."/>
            <person name="Wilkins M.J."/>
            <person name="Karaoz U."/>
            <person name="Brodie E.L."/>
            <person name="Williams K.H."/>
            <person name="Hubbard S.S."/>
            <person name="Banfield J.F."/>
        </authorList>
    </citation>
    <scope>NUCLEOTIDE SEQUENCE [LARGE SCALE GENOMIC DNA]</scope>
</reference>
<protein>
    <submittedName>
        <fullName evidence="3">Uncharacterized protein</fullName>
    </submittedName>
</protein>